<evidence type="ECO:0000256" key="4">
    <source>
        <dbReference type="ARBA" id="ARBA00023186"/>
    </source>
</evidence>
<feature type="domain" description="Ribosome maturation factor RimM PRC barrel" evidence="7">
    <location>
        <begin position="97"/>
        <end position="162"/>
    </location>
</feature>
<dbReference type="Gene3D" id="2.40.30.60">
    <property type="entry name" value="RimM"/>
    <property type="match status" value="1"/>
</dbReference>
<dbReference type="GO" id="GO:0042274">
    <property type="term" value="P:ribosomal small subunit biogenesis"/>
    <property type="evidence" value="ECO:0007669"/>
    <property type="project" value="UniProtKB-UniRule"/>
</dbReference>
<dbReference type="InterPro" id="IPR056792">
    <property type="entry name" value="PRC_RimM"/>
</dbReference>
<dbReference type="Gene3D" id="2.30.30.240">
    <property type="entry name" value="PRC-barrel domain"/>
    <property type="match status" value="1"/>
</dbReference>
<sequence>MVNIGKITRTHNLNGAVKVNSSFIRIKDLIGEKVLVENEKDTKILSIKNVKTVNEKMHILSFVEIKDINEAKDLIGFNIKIRDDLMPEINEDELYVEDLISFKVYDKNTYIGDVVDVLETAAHDILTVVDKDREVLIPYVEDVFIKNIDIKEKKIEVNLLEGML</sequence>
<comment type="domain">
    <text evidence="5">The PRC barrel domain binds ribosomal protein uS19.</text>
</comment>
<evidence type="ECO:0000256" key="2">
    <source>
        <dbReference type="ARBA" id="ARBA00022517"/>
    </source>
</evidence>
<keyword evidence="4 5" id="KW-0143">Chaperone</keyword>
<dbReference type="GO" id="GO:0005840">
    <property type="term" value="C:ribosome"/>
    <property type="evidence" value="ECO:0007669"/>
    <property type="project" value="InterPro"/>
</dbReference>
<dbReference type="InterPro" id="IPR011033">
    <property type="entry name" value="PRC_barrel-like_sf"/>
</dbReference>
<evidence type="ECO:0000313" key="8">
    <source>
        <dbReference type="EMBL" id="VWL85061.1"/>
    </source>
</evidence>
<dbReference type="NCBIfam" id="TIGR02273">
    <property type="entry name" value="16S_RimM"/>
    <property type="match status" value="1"/>
</dbReference>
<feature type="domain" description="RimM N-terminal" evidence="6">
    <location>
        <begin position="4"/>
        <end position="84"/>
    </location>
</feature>
<comment type="function">
    <text evidence="5">An accessory protein needed during the final step in the assembly of 30S ribosomal subunit, possibly for assembly of the head region. Essential for efficient processing of 16S rRNA. May be needed both before and after RbfA during the maturation of 16S rRNA. It has affinity for free ribosomal 30S subunits but not for 70S ribosomes.</text>
</comment>
<dbReference type="InterPro" id="IPR011961">
    <property type="entry name" value="RimM"/>
</dbReference>
<dbReference type="PANTHER" id="PTHR33692">
    <property type="entry name" value="RIBOSOME MATURATION FACTOR RIMM"/>
    <property type="match status" value="1"/>
</dbReference>
<dbReference type="InterPro" id="IPR002676">
    <property type="entry name" value="RimM_N"/>
</dbReference>
<gene>
    <name evidence="5" type="primary">rimM</name>
    <name evidence="8" type="ORF">OMES3154_00337</name>
</gene>
<evidence type="ECO:0000256" key="5">
    <source>
        <dbReference type="HAMAP-Rule" id="MF_00014"/>
    </source>
</evidence>
<reference evidence="8 9" key="1">
    <citation type="submission" date="2019-10" db="EMBL/GenBank/DDBJ databases">
        <authorList>
            <person name="Blom J."/>
        </authorList>
    </citation>
    <scope>NUCLEOTIDE SEQUENCE [LARGE SCALE GENOMIC DNA]</scope>
    <source>
        <strain evidence="8 9">ES3154-GLU</strain>
    </source>
</reference>
<evidence type="ECO:0000256" key="1">
    <source>
        <dbReference type="ARBA" id="ARBA00022490"/>
    </source>
</evidence>
<dbReference type="GO" id="GO:0005737">
    <property type="term" value="C:cytoplasm"/>
    <property type="evidence" value="ECO:0007669"/>
    <property type="project" value="UniProtKB-SubCell"/>
</dbReference>
<dbReference type="SUPFAM" id="SSF50346">
    <property type="entry name" value="PRC-barrel domain"/>
    <property type="match status" value="1"/>
</dbReference>
<dbReference type="AlphaFoldDB" id="A0A6I8MC75"/>
<keyword evidence="2 5" id="KW-0690">Ribosome biogenesis</keyword>
<comment type="subcellular location">
    <subcellularLocation>
        <location evidence="5">Cytoplasm</location>
    </subcellularLocation>
</comment>
<keyword evidence="3 5" id="KW-0698">rRNA processing</keyword>
<dbReference type="GO" id="GO:0043022">
    <property type="term" value="F:ribosome binding"/>
    <property type="evidence" value="ECO:0007669"/>
    <property type="project" value="InterPro"/>
</dbReference>
<dbReference type="InterPro" id="IPR009000">
    <property type="entry name" value="Transl_B-barrel_sf"/>
</dbReference>
<evidence type="ECO:0000313" key="9">
    <source>
        <dbReference type="Proteomes" id="UP000419017"/>
    </source>
</evidence>
<dbReference type="EMBL" id="CABWIB010000001">
    <property type="protein sequence ID" value="VWL85061.1"/>
    <property type="molecule type" value="Genomic_DNA"/>
</dbReference>
<dbReference type="Pfam" id="PF24986">
    <property type="entry name" value="PRC_RimM"/>
    <property type="match status" value="1"/>
</dbReference>
<evidence type="ECO:0000256" key="3">
    <source>
        <dbReference type="ARBA" id="ARBA00022552"/>
    </source>
</evidence>
<evidence type="ECO:0000259" key="6">
    <source>
        <dbReference type="Pfam" id="PF01782"/>
    </source>
</evidence>
<keyword evidence="9" id="KW-1185">Reference proteome</keyword>
<name>A0A6I8MC75_9FUSO</name>
<dbReference type="HAMAP" id="MF_00014">
    <property type="entry name" value="Ribosome_mat_RimM"/>
    <property type="match status" value="1"/>
</dbReference>
<dbReference type="InterPro" id="IPR036976">
    <property type="entry name" value="RimM_N_sf"/>
</dbReference>
<accession>A0A6I8MC75</accession>
<proteinExistence type="inferred from homology"/>
<dbReference type="PANTHER" id="PTHR33692:SF1">
    <property type="entry name" value="RIBOSOME MATURATION FACTOR RIMM"/>
    <property type="match status" value="1"/>
</dbReference>
<keyword evidence="1 5" id="KW-0963">Cytoplasm</keyword>
<dbReference type="Pfam" id="PF01782">
    <property type="entry name" value="RimM"/>
    <property type="match status" value="1"/>
</dbReference>
<comment type="similarity">
    <text evidence="5">Belongs to the RimM family.</text>
</comment>
<dbReference type="GO" id="GO:0006364">
    <property type="term" value="P:rRNA processing"/>
    <property type="evidence" value="ECO:0007669"/>
    <property type="project" value="UniProtKB-UniRule"/>
</dbReference>
<organism evidence="8 9">
    <name type="scientific">Oceanivirga miroungae</name>
    <dbReference type="NCBI Taxonomy" id="1130046"/>
    <lineage>
        <taxon>Bacteria</taxon>
        <taxon>Fusobacteriati</taxon>
        <taxon>Fusobacteriota</taxon>
        <taxon>Fusobacteriia</taxon>
        <taxon>Fusobacteriales</taxon>
        <taxon>Leptotrichiaceae</taxon>
        <taxon>Oceanivirga</taxon>
    </lineage>
</organism>
<evidence type="ECO:0000259" key="7">
    <source>
        <dbReference type="Pfam" id="PF24986"/>
    </source>
</evidence>
<protein>
    <recommendedName>
        <fullName evidence="5">Ribosome maturation factor RimM</fullName>
    </recommendedName>
</protein>
<comment type="subunit">
    <text evidence="5">Binds ribosomal protein uS19.</text>
</comment>
<dbReference type="SUPFAM" id="SSF50447">
    <property type="entry name" value="Translation proteins"/>
    <property type="match status" value="1"/>
</dbReference>
<dbReference type="Proteomes" id="UP000419017">
    <property type="component" value="Unassembled WGS sequence"/>
</dbReference>
<dbReference type="RefSeq" id="WP_156683087.1">
    <property type="nucleotide sequence ID" value="NZ_CABWIB010000001.1"/>
</dbReference>